<evidence type="ECO:0000256" key="5">
    <source>
        <dbReference type="ARBA" id="ARBA00022553"/>
    </source>
</evidence>
<dbReference type="OrthoDB" id="9795828at2"/>
<sequence>MYKLRMFNMKWQLLNYFLISSLLTVLSIYIVLEYYSAELANWNFRMWFLVAILAVCLTVGYVATKRWQRKVDELHVAMLELSKGNFSSRIEMEPVEPFLYLYDAFNKMASAVEERVQLLQQLGEAEAIRDQELTENAVMEERRRLARDLHDTVSQELFAIHMSASSLPKILERNPSAAPSVMTQLIEMSHHAQKQMRGLISQLRPIELNDMSLQEALEKWFPEYCRNHELQGQLDVSLRESISEAIEHQFFLIIQEGLANIVKHASAKQVRLAIYEREHQYVLQLQDDGQGFERRDIPSASHGLSTMRERAQKLGGEVEIDSKLGSGTRVRVRIPRFTGQSVTLLKEREGETNESEH</sequence>
<dbReference type="Gene3D" id="3.30.565.10">
    <property type="entry name" value="Histidine kinase-like ATPase, C-terminal domain"/>
    <property type="match status" value="1"/>
</dbReference>
<protein>
    <recommendedName>
        <fullName evidence="3">histidine kinase</fullName>
        <ecNumber evidence="3">2.7.13.3</ecNumber>
    </recommendedName>
</protein>
<evidence type="ECO:0000256" key="4">
    <source>
        <dbReference type="ARBA" id="ARBA00022475"/>
    </source>
</evidence>
<dbReference type="SMART" id="SM00304">
    <property type="entry name" value="HAMP"/>
    <property type="match status" value="1"/>
</dbReference>
<dbReference type="InterPro" id="IPR036890">
    <property type="entry name" value="HATPase_C_sf"/>
</dbReference>
<dbReference type="PROSITE" id="PS50109">
    <property type="entry name" value="HIS_KIN"/>
    <property type="match status" value="1"/>
</dbReference>
<evidence type="ECO:0000259" key="13">
    <source>
        <dbReference type="PROSITE" id="PS50109"/>
    </source>
</evidence>
<evidence type="ECO:0000256" key="12">
    <source>
        <dbReference type="SAM" id="Phobius"/>
    </source>
</evidence>
<dbReference type="Gene3D" id="6.10.340.10">
    <property type="match status" value="1"/>
</dbReference>
<proteinExistence type="predicted"/>
<evidence type="ECO:0000256" key="10">
    <source>
        <dbReference type="ARBA" id="ARBA00023012"/>
    </source>
</evidence>
<keyword evidence="7" id="KW-0547">Nucleotide-binding</keyword>
<evidence type="ECO:0000313" key="16">
    <source>
        <dbReference type="Proteomes" id="UP000190626"/>
    </source>
</evidence>
<keyword evidence="16" id="KW-1185">Reference proteome</keyword>
<dbReference type="Gene3D" id="1.20.5.1930">
    <property type="match status" value="1"/>
</dbReference>
<evidence type="ECO:0000256" key="9">
    <source>
        <dbReference type="ARBA" id="ARBA00022840"/>
    </source>
</evidence>
<evidence type="ECO:0000256" key="2">
    <source>
        <dbReference type="ARBA" id="ARBA00004651"/>
    </source>
</evidence>
<dbReference type="SUPFAM" id="SSF55874">
    <property type="entry name" value="ATPase domain of HSP90 chaperone/DNA topoisomerase II/histidine kinase"/>
    <property type="match status" value="1"/>
</dbReference>
<feature type="domain" description="Histidine kinase" evidence="13">
    <location>
        <begin position="148"/>
        <end position="338"/>
    </location>
</feature>
<keyword evidence="6" id="KW-0808">Transferase</keyword>
<keyword evidence="8 15" id="KW-0418">Kinase</keyword>
<dbReference type="RefSeq" id="WP_079409318.1">
    <property type="nucleotide sequence ID" value="NZ_MBTG01000002.1"/>
</dbReference>
<evidence type="ECO:0000259" key="14">
    <source>
        <dbReference type="PROSITE" id="PS50885"/>
    </source>
</evidence>
<name>A0A1V4HRP5_9BACL</name>
<evidence type="ECO:0000256" key="7">
    <source>
        <dbReference type="ARBA" id="ARBA00022741"/>
    </source>
</evidence>
<gene>
    <name evidence="15" type="ORF">BC351_15335</name>
</gene>
<keyword evidence="11 12" id="KW-0472">Membrane</keyword>
<feature type="domain" description="HAMP" evidence="14">
    <location>
        <begin position="65"/>
        <end position="117"/>
    </location>
</feature>
<keyword evidence="4" id="KW-1003">Cell membrane</keyword>
<reference evidence="16" key="1">
    <citation type="submission" date="2016-07" db="EMBL/GenBank/DDBJ databases">
        <authorList>
            <person name="Florea S."/>
            <person name="Webb J.S."/>
            <person name="Jaromczyk J."/>
            <person name="Schardl C.L."/>
        </authorList>
    </citation>
    <scope>NUCLEOTIDE SEQUENCE [LARGE SCALE GENOMIC DNA]</scope>
    <source>
        <strain evidence="16">CY1</strain>
    </source>
</reference>
<keyword evidence="12" id="KW-1133">Transmembrane helix</keyword>
<evidence type="ECO:0000256" key="3">
    <source>
        <dbReference type="ARBA" id="ARBA00012438"/>
    </source>
</evidence>
<dbReference type="PROSITE" id="PS50885">
    <property type="entry name" value="HAMP"/>
    <property type="match status" value="1"/>
</dbReference>
<dbReference type="Proteomes" id="UP000190626">
    <property type="component" value="Unassembled WGS sequence"/>
</dbReference>
<dbReference type="AlphaFoldDB" id="A0A1V4HRP5"/>
<dbReference type="STRING" id="1469647.BC351_15335"/>
<comment type="catalytic activity">
    <reaction evidence="1">
        <text>ATP + protein L-histidine = ADP + protein N-phospho-L-histidine.</text>
        <dbReference type="EC" id="2.7.13.3"/>
    </reaction>
</comment>
<dbReference type="PANTHER" id="PTHR24421">
    <property type="entry name" value="NITRATE/NITRITE SENSOR PROTEIN NARX-RELATED"/>
    <property type="match status" value="1"/>
</dbReference>
<dbReference type="Pfam" id="PF02518">
    <property type="entry name" value="HATPase_c"/>
    <property type="match status" value="1"/>
</dbReference>
<keyword evidence="10" id="KW-0902">Two-component regulatory system</keyword>
<dbReference type="GO" id="GO:0005886">
    <property type="term" value="C:plasma membrane"/>
    <property type="evidence" value="ECO:0007669"/>
    <property type="project" value="UniProtKB-SubCell"/>
</dbReference>
<dbReference type="SMART" id="SM00387">
    <property type="entry name" value="HATPase_c"/>
    <property type="match status" value="1"/>
</dbReference>
<evidence type="ECO:0000256" key="6">
    <source>
        <dbReference type="ARBA" id="ARBA00022679"/>
    </source>
</evidence>
<keyword evidence="5" id="KW-0597">Phosphoprotein</keyword>
<evidence type="ECO:0000313" key="15">
    <source>
        <dbReference type="EMBL" id="OPH61310.1"/>
    </source>
</evidence>
<feature type="transmembrane region" description="Helical" evidence="12">
    <location>
        <begin position="12"/>
        <end position="32"/>
    </location>
</feature>
<comment type="subcellular location">
    <subcellularLocation>
        <location evidence="2">Cell membrane</location>
        <topology evidence="2">Multi-pass membrane protein</topology>
    </subcellularLocation>
</comment>
<dbReference type="Pfam" id="PF07730">
    <property type="entry name" value="HisKA_3"/>
    <property type="match status" value="1"/>
</dbReference>
<keyword evidence="9" id="KW-0067">ATP-binding</keyword>
<dbReference type="EMBL" id="MBTG01000002">
    <property type="protein sequence ID" value="OPH61310.1"/>
    <property type="molecule type" value="Genomic_DNA"/>
</dbReference>
<dbReference type="GO" id="GO:0046983">
    <property type="term" value="F:protein dimerization activity"/>
    <property type="evidence" value="ECO:0007669"/>
    <property type="project" value="InterPro"/>
</dbReference>
<dbReference type="EC" id="2.7.13.3" evidence="3"/>
<keyword evidence="12" id="KW-0812">Transmembrane</keyword>
<evidence type="ECO:0000256" key="1">
    <source>
        <dbReference type="ARBA" id="ARBA00000085"/>
    </source>
</evidence>
<dbReference type="InterPro" id="IPR011712">
    <property type="entry name" value="Sig_transdc_His_kin_sub3_dim/P"/>
</dbReference>
<dbReference type="GO" id="GO:0005524">
    <property type="term" value="F:ATP binding"/>
    <property type="evidence" value="ECO:0007669"/>
    <property type="project" value="UniProtKB-KW"/>
</dbReference>
<dbReference type="InterPro" id="IPR003594">
    <property type="entry name" value="HATPase_dom"/>
</dbReference>
<dbReference type="InterPro" id="IPR005467">
    <property type="entry name" value="His_kinase_dom"/>
</dbReference>
<dbReference type="CDD" id="cd16917">
    <property type="entry name" value="HATPase_UhpB-NarQ-NarX-like"/>
    <property type="match status" value="1"/>
</dbReference>
<feature type="transmembrane region" description="Helical" evidence="12">
    <location>
        <begin position="44"/>
        <end position="63"/>
    </location>
</feature>
<organism evidence="15 16">
    <name type="scientific">Paenibacillus ferrarius</name>
    <dbReference type="NCBI Taxonomy" id="1469647"/>
    <lineage>
        <taxon>Bacteria</taxon>
        <taxon>Bacillati</taxon>
        <taxon>Bacillota</taxon>
        <taxon>Bacilli</taxon>
        <taxon>Bacillales</taxon>
        <taxon>Paenibacillaceae</taxon>
        <taxon>Paenibacillus</taxon>
    </lineage>
</organism>
<comment type="caution">
    <text evidence="15">The sequence shown here is derived from an EMBL/GenBank/DDBJ whole genome shotgun (WGS) entry which is preliminary data.</text>
</comment>
<dbReference type="InterPro" id="IPR050482">
    <property type="entry name" value="Sensor_HK_TwoCompSys"/>
</dbReference>
<evidence type="ECO:0000256" key="8">
    <source>
        <dbReference type="ARBA" id="ARBA00022777"/>
    </source>
</evidence>
<dbReference type="GO" id="GO:0000155">
    <property type="term" value="F:phosphorelay sensor kinase activity"/>
    <property type="evidence" value="ECO:0007669"/>
    <property type="project" value="InterPro"/>
</dbReference>
<evidence type="ECO:0000256" key="11">
    <source>
        <dbReference type="ARBA" id="ARBA00023136"/>
    </source>
</evidence>
<accession>A0A1V4HRP5</accession>
<dbReference type="InterPro" id="IPR003660">
    <property type="entry name" value="HAMP_dom"/>
</dbReference>